<dbReference type="EMBL" id="CM055096">
    <property type="protein sequence ID" value="KAJ7557221.1"/>
    <property type="molecule type" value="Genomic_DNA"/>
</dbReference>
<gene>
    <name evidence="1" type="ORF">O6H91_05G117200</name>
</gene>
<protein>
    <submittedName>
        <fullName evidence="1">Uncharacterized protein</fullName>
    </submittedName>
</protein>
<name>A0ACC2DSH7_DIPCM</name>
<evidence type="ECO:0000313" key="1">
    <source>
        <dbReference type="EMBL" id="KAJ7557221.1"/>
    </source>
</evidence>
<organism evidence="1 2">
    <name type="scientific">Diphasiastrum complanatum</name>
    <name type="common">Issler's clubmoss</name>
    <name type="synonym">Lycopodium complanatum</name>
    <dbReference type="NCBI Taxonomy" id="34168"/>
    <lineage>
        <taxon>Eukaryota</taxon>
        <taxon>Viridiplantae</taxon>
        <taxon>Streptophyta</taxon>
        <taxon>Embryophyta</taxon>
        <taxon>Tracheophyta</taxon>
        <taxon>Lycopodiopsida</taxon>
        <taxon>Lycopodiales</taxon>
        <taxon>Lycopodiaceae</taxon>
        <taxon>Lycopodioideae</taxon>
        <taxon>Diphasiastrum</taxon>
    </lineage>
</organism>
<reference evidence="2" key="1">
    <citation type="journal article" date="2024" name="Proc. Natl. Acad. Sci. U.S.A.">
        <title>Extraordinary preservation of gene collinearity over three hundred million years revealed in homosporous lycophytes.</title>
        <authorList>
            <person name="Li C."/>
            <person name="Wickell D."/>
            <person name="Kuo L.Y."/>
            <person name="Chen X."/>
            <person name="Nie B."/>
            <person name="Liao X."/>
            <person name="Peng D."/>
            <person name="Ji J."/>
            <person name="Jenkins J."/>
            <person name="Williams M."/>
            <person name="Shu S."/>
            <person name="Plott C."/>
            <person name="Barry K."/>
            <person name="Rajasekar S."/>
            <person name="Grimwood J."/>
            <person name="Han X."/>
            <person name="Sun S."/>
            <person name="Hou Z."/>
            <person name="He W."/>
            <person name="Dai G."/>
            <person name="Sun C."/>
            <person name="Schmutz J."/>
            <person name="Leebens-Mack J.H."/>
            <person name="Li F.W."/>
            <person name="Wang L."/>
        </authorList>
    </citation>
    <scope>NUCLEOTIDE SEQUENCE [LARGE SCALE GENOMIC DNA]</scope>
    <source>
        <strain evidence="2">cv. PW_Plant_1</strain>
    </source>
</reference>
<keyword evidence="2" id="KW-1185">Reference proteome</keyword>
<comment type="caution">
    <text evidence="1">The sequence shown here is derived from an EMBL/GenBank/DDBJ whole genome shotgun (WGS) entry which is preliminary data.</text>
</comment>
<sequence>MRRLREACLLNQGQRSNSNSVTDRRLSLIDMSCEDDSLLPGSCNDAAAAAAGQASKSPQTVFPPSPSVKSGKKNRLSPSPNINLQQDSRYTEELKLRCPSILEEPETLQQNSDCSNSEPKPFAPVFRRSKTVGHNSLRKSLAWDKAFLTGEGVLDLDELPVPTQSSKRLPELPTLELLDFNGNPPPDQFNLTYGHQAQVSAMDERTTNGAVELTTSPKNEVDLLDRKSSEEAEAASITPVVASICPHADSPVGHKEDLTGAVESSPISGVNQRKLPVATLPKAAIAKPTPMKNVIEVAVQKGTRLRLPGSFIKLAEKSNNRCQKVCVKEDENACMRREASMPTSILTSKISSVSKRVKDSLGRVLPGTLGRTTQETSRATPECQDLGAEGTLVENCTSNVYAESPFSMPSPSLCMIQTPKKEIASTTMKYLYDANKPKVKSLEETKLKKISSGGIISPSSNIANLPASMKVKMPLKGDTKSQSSGFSAISKYCSNVEEEGTKSHKNLNSNSQKLQRMVCNNTHVSSARNPLISSCKSKPTGLRMPSPKLGFFDSARVLTGAQHSIMSDKADFNDIELTLDSEKYGQPQISVDNNLAADKQSKHSLRSKSHGIPSWKPAQRFSEKSVPTIQVPAVSSGIPSAPHLRSSDNASPTIVSYVSAPTSYIGQSQLLSTISNRPLTPEKKMNGTSDVLGKDRSIYELGEIFSKQATAENVKLELPASQMEMSTSNPMVSSERMKYSCKVNKIDQLSDRVVTSNEDQMQSHTVLSLEPLSFANDCGDKIVKESSVLSLADRCSKDDMADFLSCLPLNEDTIRSPPRKAGSLHSDTTFKCKSHSELSENQAKSLAQPSKQCQEVREDLLTNCTSAINNLDMLDAIFEEMSEQAGSLTIRRQELNGGKPSLECSQGGEPKEIGGQAGSSTQISQEEKGKPPLECGQGALSSVDIQDGSYEEMDKDKYFCSSKEVTDPENQDKEDILDDSLHCSEWLALKASAQNLHISPEHDIALKPCNTNADNSMHSCVASQQFDELKHRSPLSVNEQLLNIANIDEFRGESERDQDSLKKTVSQFASLNAPRSTVLAQENDSPKDSYLYDGSHHKVNKGKMVSDRGLIKKVDSKLLSRKCLSKENVFDLKTAVLEDIPIYSGPVVHSPPNKPSPRPGPWSPVRRTVQQLGPFDCTKYLNFGFVQKSEQ</sequence>
<proteinExistence type="predicted"/>
<evidence type="ECO:0000313" key="2">
    <source>
        <dbReference type="Proteomes" id="UP001162992"/>
    </source>
</evidence>
<dbReference type="Proteomes" id="UP001162992">
    <property type="component" value="Chromosome 5"/>
</dbReference>
<accession>A0ACC2DSH7</accession>